<organism evidence="9 10">
    <name type="scientific">Nocardia panacis</name>
    <dbReference type="NCBI Taxonomy" id="2340916"/>
    <lineage>
        <taxon>Bacteria</taxon>
        <taxon>Bacillati</taxon>
        <taxon>Actinomycetota</taxon>
        <taxon>Actinomycetes</taxon>
        <taxon>Mycobacteriales</taxon>
        <taxon>Nocardiaceae</taxon>
        <taxon>Nocardia</taxon>
    </lineage>
</organism>
<feature type="transmembrane region" description="Helical" evidence="7">
    <location>
        <begin position="293"/>
        <end position="310"/>
    </location>
</feature>
<reference evidence="9 10" key="1">
    <citation type="submission" date="2018-09" db="EMBL/GenBank/DDBJ databases">
        <title>YIM PH21274 draft genome.</title>
        <authorList>
            <person name="Miao C."/>
        </authorList>
    </citation>
    <scope>NUCLEOTIDE SEQUENCE [LARGE SCALE GENOMIC DNA]</scope>
    <source>
        <strain evidence="9 10">YIM PH 21724</strain>
    </source>
</reference>
<protein>
    <submittedName>
        <fullName evidence="9">MFS transporter</fullName>
    </submittedName>
</protein>
<dbReference type="SUPFAM" id="SSF103473">
    <property type="entry name" value="MFS general substrate transporter"/>
    <property type="match status" value="1"/>
</dbReference>
<dbReference type="EMBL" id="QZFU01000014">
    <property type="protein sequence ID" value="RJO78078.1"/>
    <property type="molecule type" value="Genomic_DNA"/>
</dbReference>
<dbReference type="InterPro" id="IPR050189">
    <property type="entry name" value="MFS_Efflux_Transporters"/>
</dbReference>
<dbReference type="Pfam" id="PF07690">
    <property type="entry name" value="MFS_1"/>
    <property type="match status" value="1"/>
</dbReference>
<feature type="transmembrane region" description="Helical" evidence="7">
    <location>
        <begin position="60"/>
        <end position="85"/>
    </location>
</feature>
<evidence type="ECO:0000256" key="5">
    <source>
        <dbReference type="ARBA" id="ARBA00023136"/>
    </source>
</evidence>
<feature type="transmembrane region" description="Helical" evidence="7">
    <location>
        <begin position="263"/>
        <end position="281"/>
    </location>
</feature>
<dbReference type="GO" id="GO:0022857">
    <property type="term" value="F:transmembrane transporter activity"/>
    <property type="evidence" value="ECO:0007669"/>
    <property type="project" value="InterPro"/>
</dbReference>
<dbReference type="InterPro" id="IPR020846">
    <property type="entry name" value="MFS_dom"/>
</dbReference>
<dbReference type="PANTHER" id="PTHR43124">
    <property type="entry name" value="PURINE EFFLUX PUMP PBUE"/>
    <property type="match status" value="1"/>
</dbReference>
<dbReference type="InterPro" id="IPR011701">
    <property type="entry name" value="MFS"/>
</dbReference>
<feature type="transmembrane region" description="Helical" evidence="7">
    <location>
        <begin position="316"/>
        <end position="335"/>
    </location>
</feature>
<feature type="transmembrane region" description="Helical" evidence="7">
    <location>
        <begin position="97"/>
        <end position="116"/>
    </location>
</feature>
<feature type="transmembrane region" description="Helical" evidence="7">
    <location>
        <begin position="382"/>
        <end position="401"/>
    </location>
</feature>
<feature type="transmembrane region" description="Helical" evidence="7">
    <location>
        <begin position="186"/>
        <end position="208"/>
    </location>
</feature>
<dbReference type="Gene3D" id="1.20.1250.20">
    <property type="entry name" value="MFS general substrate transporter like domains"/>
    <property type="match status" value="1"/>
</dbReference>
<evidence type="ECO:0000256" key="2">
    <source>
        <dbReference type="ARBA" id="ARBA00022475"/>
    </source>
</evidence>
<feature type="transmembrane region" description="Helical" evidence="7">
    <location>
        <begin position="32"/>
        <end position="54"/>
    </location>
</feature>
<dbReference type="GO" id="GO:0005886">
    <property type="term" value="C:plasma membrane"/>
    <property type="evidence" value="ECO:0007669"/>
    <property type="project" value="UniProtKB-SubCell"/>
</dbReference>
<name>A0A3A4KCS4_9NOCA</name>
<evidence type="ECO:0000313" key="10">
    <source>
        <dbReference type="Proteomes" id="UP000266677"/>
    </source>
</evidence>
<dbReference type="InterPro" id="IPR036259">
    <property type="entry name" value="MFS_trans_sf"/>
</dbReference>
<feature type="transmembrane region" description="Helical" evidence="7">
    <location>
        <begin position="228"/>
        <end position="251"/>
    </location>
</feature>
<keyword evidence="2" id="KW-1003">Cell membrane</keyword>
<keyword evidence="5 7" id="KW-0472">Membrane</keyword>
<dbReference type="PROSITE" id="PS50850">
    <property type="entry name" value="MFS"/>
    <property type="match status" value="1"/>
</dbReference>
<dbReference type="RefSeq" id="WP_120039055.1">
    <property type="nucleotide sequence ID" value="NZ_QZFU01000014.1"/>
</dbReference>
<dbReference type="OrthoDB" id="9814237at2"/>
<evidence type="ECO:0000256" key="3">
    <source>
        <dbReference type="ARBA" id="ARBA00022692"/>
    </source>
</evidence>
<dbReference type="CDD" id="cd17324">
    <property type="entry name" value="MFS_NepI_like"/>
    <property type="match status" value="1"/>
</dbReference>
<comment type="caution">
    <text evidence="9">The sequence shown here is derived from an EMBL/GenBank/DDBJ whole genome shotgun (WGS) entry which is preliminary data.</text>
</comment>
<evidence type="ECO:0000259" key="8">
    <source>
        <dbReference type="PROSITE" id="PS50850"/>
    </source>
</evidence>
<feature type="region of interest" description="Disordered" evidence="6">
    <location>
        <begin position="1"/>
        <end position="23"/>
    </location>
</feature>
<sequence>MDTARGRSSVRHDPKGIDAQADSPDKGWRARIAILALGSFAVGTDGYVIVGLLPQIAGTLHVGIAASGQLVSVFALVYALMAPVLAALTGRWSRRRVLVTALALLGAGNAVTALAGDYALVLASRVVAGCGAALFSASAVATASHLAPQRRRGSAIAMVTTGATLALVLGAPMGTVIGDAWGWQSAIWFITVLAAVVAAAIAVLLPDIRLDPAATLRQRLAPLTDMRVLRVLVVTLLGFVAIFLPFTYMSAVFAPAIDGRESRLALLLMVFGIAATVGNLTAGRLADRYRPRFVVVGALAGIAVVFAIMPLVRDSFVLAVAVQALAGLVCFSVIGPQQHRIIAHAPAGGAPVVTSLNLSTAYLGNFCAGALGAVLLSSGAAYVPAVAAAFALVAGLVAAWGRDRR</sequence>
<feature type="transmembrane region" description="Helical" evidence="7">
    <location>
        <begin position="122"/>
        <end position="143"/>
    </location>
</feature>
<keyword evidence="4 7" id="KW-1133">Transmembrane helix</keyword>
<keyword evidence="3 7" id="KW-0812">Transmembrane</keyword>
<gene>
    <name evidence="9" type="ORF">D5S18_07005</name>
</gene>
<keyword evidence="10" id="KW-1185">Reference proteome</keyword>
<evidence type="ECO:0000256" key="4">
    <source>
        <dbReference type="ARBA" id="ARBA00022989"/>
    </source>
</evidence>
<dbReference type="Proteomes" id="UP000266677">
    <property type="component" value="Unassembled WGS sequence"/>
</dbReference>
<accession>A0A3A4KCS4</accession>
<dbReference type="PANTHER" id="PTHR43124:SF3">
    <property type="entry name" value="CHLORAMPHENICOL EFFLUX PUMP RV0191"/>
    <property type="match status" value="1"/>
</dbReference>
<evidence type="ECO:0000313" key="9">
    <source>
        <dbReference type="EMBL" id="RJO78078.1"/>
    </source>
</evidence>
<feature type="domain" description="Major facilitator superfamily (MFS) profile" evidence="8">
    <location>
        <begin position="31"/>
        <end position="405"/>
    </location>
</feature>
<evidence type="ECO:0000256" key="1">
    <source>
        <dbReference type="ARBA" id="ARBA00004651"/>
    </source>
</evidence>
<dbReference type="AlphaFoldDB" id="A0A3A4KCS4"/>
<comment type="subcellular location">
    <subcellularLocation>
        <location evidence="1">Cell membrane</location>
        <topology evidence="1">Multi-pass membrane protein</topology>
    </subcellularLocation>
</comment>
<feature type="transmembrane region" description="Helical" evidence="7">
    <location>
        <begin position="155"/>
        <end position="174"/>
    </location>
</feature>
<evidence type="ECO:0000256" key="6">
    <source>
        <dbReference type="SAM" id="MobiDB-lite"/>
    </source>
</evidence>
<proteinExistence type="predicted"/>
<evidence type="ECO:0000256" key="7">
    <source>
        <dbReference type="SAM" id="Phobius"/>
    </source>
</evidence>